<accession>A0A5B7WTH2</accession>
<dbReference type="Gene3D" id="3.40.50.10320">
    <property type="entry name" value="LmbE-like"/>
    <property type="match status" value="1"/>
</dbReference>
<keyword evidence="4" id="KW-1185">Reference proteome</keyword>
<keyword evidence="2" id="KW-0472">Membrane</keyword>
<dbReference type="KEGG" id="gcr:GcLGCM259_0774"/>
<reference evidence="3 4" key="1">
    <citation type="submission" date="2018-12" db="EMBL/GenBank/DDBJ databases">
        <title>Complete Genome Sequence of Glutamicibacter creatinolyticus strain LGCM259,isolated from an abscess of a 12-year-old mare in Italy.</title>
        <authorList>
            <person name="Santos R.G."/>
            <person name="Silva A.L."/>
            <person name="Seyffert N."/>
            <person name="Castro T.L.P."/>
            <person name="Attili A.R."/>
            <person name="Rifici C."/>
            <person name="Mazzullo G."/>
            <person name="Brenig B."/>
            <person name="Venanzi F."/>
            <person name="Azevedo V."/>
        </authorList>
    </citation>
    <scope>NUCLEOTIDE SEQUENCE [LARGE SCALE GENOMIC DNA]</scope>
    <source>
        <strain evidence="3 4">LGCM 259</strain>
    </source>
</reference>
<organism evidence="3 4">
    <name type="scientific">Glutamicibacter creatinolyticus</name>
    <dbReference type="NCBI Taxonomy" id="162496"/>
    <lineage>
        <taxon>Bacteria</taxon>
        <taxon>Bacillati</taxon>
        <taxon>Actinomycetota</taxon>
        <taxon>Actinomycetes</taxon>
        <taxon>Micrococcales</taxon>
        <taxon>Micrococcaceae</taxon>
        <taxon>Glutamicibacter</taxon>
    </lineage>
</organism>
<evidence type="ECO:0000256" key="2">
    <source>
        <dbReference type="SAM" id="Phobius"/>
    </source>
</evidence>
<gene>
    <name evidence="3" type="ORF">GcLGCM259_0774</name>
</gene>
<keyword evidence="2" id="KW-1133">Transmembrane helix</keyword>
<proteinExistence type="predicted"/>
<keyword evidence="2" id="KW-0812">Transmembrane</keyword>
<sequence length="305" mass="33306">MPWLSYFAALLGIGAAIGLSLESQRTRLSRRFRRGKQLYSFLYLGSLILTFANLASAFGWLASRHQADLIVLVTLLFFFVVAGLAMNYAIIPAVPSEQRRVILAVGAHPDDLEIACGGTLAKLADAGHEVHVLVMSNGAVGGDQDIRGHEAMRGARFMGALSVKAGRLPDTRLSESSNEMVALIEQRIGELDPDVLFTHSEHDQHQDHHAVHLATLRAARRHSSILCFESPSATRKFNPAVFIDIEDYLDVKVNAVAQHQNQMGKPYMSADNVRGIAAFRGNQAKTQFAEGFEAVRLLGSSVGVF</sequence>
<dbReference type="EMBL" id="CP034412">
    <property type="protein sequence ID" value="QCY46530.1"/>
    <property type="molecule type" value="Genomic_DNA"/>
</dbReference>
<feature type="transmembrane region" description="Helical" evidence="2">
    <location>
        <begin position="69"/>
        <end position="90"/>
    </location>
</feature>
<dbReference type="InterPro" id="IPR024078">
    <property type="entry name" value="LmbE-like_dom_sf"/>
</dbReference>
<evidence type="ECO:0000313" key="3">
    <source>
        <dbReference type="EMBL" id="QCY46530.1"/>
    </source>
</evidence>
<feature type="transmembrane region" description="Helical" evidence="2">
    <location>
        <begin position="6"/>
        <end position="21"/>
    </location>
</feature>
<dbReference type="InterPro" id="IPR003737">
    <property type="entry name" value="GlcNAc_PI_deacetylase-related"/>
</dbReference>
<keyword evidence="1" id="KW-0862">Zinc</keyword>
<dbReference type="Proteomes" id="UP000307000">
    <property type="component" value="Chromosome"/>
</dbReference>
<evidence type="ECO:0000313" key="4">
    <source>
        <dbReference type="Proteomes" id="UP000307000"/>
    </source>
</evidence>
<feature type="transmembrane region" description="Helical" evidence="2">
    <location>
        <begin position="41"/>
        <end position="63"/>
    </location>
</feature>
<dbReference type="AlphaFoldDB" id="A0A5B7WTH2"/>
<dbReference type="Pfam" id="PF02585">
    <property type="entry name" value="PIG-L"/>
    <property type="match status" value="1"/>
</dbReference>
<protein>
    <submittedName>
        <fullName evidence="3">N-acetylglucosaminylphosphatidylinositol deacetylase</fullName>
    </submittedName>
</protein>
<dbReference type="PANTHER" id="PTHR12993">
    <property type="entry name" value="N-ACETYLGLUCOSAMINYL-PHOSPHATIDYLINOSITOL DE-N-ACETYLASE-RELATED"/>
    <property type="match status" value="1"/>
</dbReference>
<dbReference type="GO" id="GO:0016811">
    <property type="term" value="F:hydrolase activity, acting on carbon-nitrogen (but not peptide) bonds, in linear amides"/>
    <property type="evidence" value="ECO:0007669"/>
    <property type="project" value="TreeGrafter"/>
</dbReference>
<evidence type="ECO:0000256" key="1">
    <source>
        <dbReference type="ARBA" id="ARBA00022833"/>
    </source>
</evidence>
<dbReference type="GO" id="GO:0016137">
    <property type="term" value="P:glycoside metabolic process"/>
    <property type="evidence" value="ECO:0007669"/>
    <property type="project" value="UniProtKB-ARBA"/>
</dbReference>
<dbReference type="PANTHER" id="PTHR12993:SF11">
    <property type="entry name" value="N-ACETYLGLUCOSAMINYL-PHOSPHATIDYLINOSITOL DE-N-ACETYLASE"/>
    <property type="match status" value="1"/>
</dbReference>
<dbReference type="SUPFAM" id="SSF102588">
    <property type="entry name" value="LmbE-like"/>
    <property type="match status" value="1"/>
</dbReference>
<name>A0A5B7WTH2_9MICC</name>